<evidence type="ECO:0000313" key="2">
    <source>
        <dbReference type="EMBL" id="KAJ4475525.1"/>
    </source>
</evidence>
<gene>
    <name evidence="2" type="ORF">J3R30DRAFT_3500237</name>
</gene>
<feature type="chain" id="PRO_5040871093" evidence="1">
    <location>
        <begin position="29"/>
        <end position="191"/>
    </location>
</feature>
<feature type="signal peptide" evidence="1">
    <location>
        <begin position="1"/>
        <end position="28"/>
    </location>
</feature>
<evidence type="ECO:0000256" key="1">
    <source>
        <dbReference type="SAM" id="SignalP"/>
    </source>
</evidence>
<protein>
    <submittedName>
        <fullName evidence="2">Uncharacterized protein</fullName>
    </submittedName>
</protein>
<keyword evidence="1" id="KW-0732">Signal</keyword>
<dbReference type="Proteomes" id="UP001150266">
    <property type="component" value="Unassembled WGS sequence"/>
</dbReference>
<dbReference type="AlphaFoldDB" id="A0A9W9DL36"/>
<reference evidence="2" key="1">
    <citation type="submission" date="2022-08" db="EMBL/GenBank/DDBJ databases">
        <title>A Global Phylogenomic Analysis of the Shiitake Genus Lentinula.</title>
        <authorList>
            <consortium name="DOE Joint Genome Institute"/>
            <person name="Sierra-Patev S."/>
            <person name="Min B."/>
            <person name="Naranjo-Ortiz M."/>
            <person name="Looney B."/>
            <person name="Konkel Z."/>
            <person name="Slot J.C."/>
            <person name="Sakamoto Y."/>
            <person name="Steenwyk J.L."/>
            <person name="Rokas A."/>
            <person name="Carro J."/>
            <person name="Camarero S."/>
            <person name="Ferreira P."/>
            <person name="Molpeceres G."/>
            <person name="Ruiz-Duenas F.J."/>
            <person name="Serrano A."/>
            <person name="Henrissat B."/>
            <person name="Drula E."/>
            <person name="Hughes K.W."/>
            <person name="Mata J.L."/>
            <person name="Ishikawa N.K."/>
            <person name="Vargas-Isla R."/>
            <person name="Ushijima S."/>
            <person name="Smith C.A."/>
            <person name="Ahrendt S."/>
            <person name="Andreopoulos W."/>
            <person name="He G."/>
            <person name="Labutti K."/>
            <person name="Lipzen A."/>
            <person name="Ng V."/>
            <person name="Riley R."/>
            <person name="Sandor L."/>
            <person name="Barry K."/>
            <person name="Martinez A.T."/>
            <person name="Xiao Y."/>
            <person name="Gibbons J.G."/>
            <person name="Terashima K."/>
            <person name="Grigoriev I.V."/>
            <person name="Hibbett D.S."/>
        </authorList>
    </citation>
    <scope>NUCLEOTIDE SEQUENCE</scope>
    <source>
        <strain evidence="2">JLM2183</strain>
    </source>
</reference>
<name>A0A9W9DL36_9AGAR</name>
<proteinExistence type="predicted"/>
<sequence length="191" mass="22156">MSPLSFWRLTIIFCAFLGLNISVLRVDAGPVKARTHVDLPMFAYAYFDTRTKEFVKNERLPDHPLDIYTDPKPQNEVESHHRKCLLYALRGFFSNTRVLSLPDYALRTPLQAETYIRDQSRDPKLTMMVMPNSSRPSVYTMSIPIFWKDSVTRMIQCPQEDEQESPMTDHRDWSIFFKIEPKGTSTKSSGA</sequence>
<comment type="caution">
    <text evidence="2">The sequence shown here is derived from an EMBL/GenBank/DDBJ whole genome shotgun (WGS) entry which is preliminary data.</text>
</comment>
<keyword evidence="3" id="KW-1185">Reference proteome</keyword>
<accession>A0A9W9DL36</accession>
<organism evidence="2 3">
    <name type="scientific">Lentinula aciculospora</name>
    <dbReference type="NCBI Taxonomy" id="153920"/>
    <lineage>
        <taxon>Eukaryota</taxon>
        <taxon>Fungi</taxon>
        <taxon>Dikarya</taxon>
        <taxon>Basidiomycota</taxon>
        <taxon>Agaricomycotina</taxon>
        <taxon>Agaricomycetes</taxon>
        <taxon>Agaricomycetidae</taxon>
        <taxon>Agaricales</taxon>
        <taxon>Marasmiineae</taxon>
        <taxon>Omphalotaceae</taxon>
        <taxon>Lentinula</taxon>
    </lineage>
</organism>
<evidence type="ECO:0000313" key="3">
    <source>
        <dbReference type="Proteomes" id="UP001150266"/>
    </source>
</evidence>
<dbReference type="EMBL" id="JAOTPV010000014">
    <property type="protein sequence ID" value="KAJ4475525.1"/>
    <property type="molecule type" value="Genomic_DNA"/>
</dbReference>